<dbReference type="SUPFAM" id="SSF50370">
    <property type="entry name" value="Ricin B-like lectins"/>
    <property type="match status" value="2"/>
</dbReference>
<sequence length="535" mass="56326">MSATRPSHPAAAWRPRGDRGSLPMALLLVLTAVATSTVALSAVLVETAATRLDVDREQALTAARSGIDAAVGHIRAAHAAEDATVGDHRKLPCGEWAGTEAGGNRYRVRVDYLTADPHGRSAQWAAANAVACTADGPAASPRFALIHAWGTPAAGPDAAARQRALWVTYVFQTTDAVIPGGLIREYGTNLCFDGGAAPAAGLPLTLQTCDPGSPRQSFAYRPDLSLTLVSGGATPLCLDAGGSHRTGDQVRLQRCLSPVTWRQQWAFNDWANFQGIDTSGTGVDQFCFNAATPGAVNSLVTLGARAANNCEHDSTTDTPTYNSRKSFTPEATVGAGRAGAKLGQLVNFHQFGRCIDVTEMTIDFGYLILWPCKQKVAGTADWNQRLTLPTPAAGGATATGPITIGAEDYDGTALGTYCLQSPGTPAPGRYVVPVRCDPARATPDRTRWTVSRDTGDPATSYRIREADEDGDAVAEGYCLAPTDTATRADFYRPADFPEIGKLVVAACDDTALQKWNAPPLLTAGPPLKDYGEGAR</sequence>
<dbReference type="InterPro" id="IPR035992">
    <property type="entry name" value="Ricin_B-like_lectins"/>
</dbReference>
<keyword evidence="3" id="KW-1185">Reference proteome</keyword>
<evidence type="ECO:0000259" key="1">
    <source>
        <dbReference type="SMART" id="SM00458"/>
    </source>
</evidence>
<evidence type="ECO:0000313" key="2">
    <source>
        <dbReference type="EMBL" id="GGK37528.1"/>
    </source>
</evidence>
<dbReference type="SMART" id="SM00458">
    <property type="entry name" value="RICIN"/>
    <property type="match status" value="1"/>
</dbReference>
<organism evidence="2 3">
    <name type="scientific">Pilimelia terevasa</name>
    <dbReference type="NCBI Taxonomy" id="53372"/>
    <lineage>
        <taxon>Bacteria</taxon>
        <taxon>Bacillati</taxon>
        <taxon>Actinomycetota</taxon>
        <taxon>Actinomycetes</taxon>
        <taxon>Micromonosporales</taxon>
        <taxon>Micromonosporaceae</taxon>
        <taxon>Pilimelia</taxon>
    </lineage>
</organism>
<evidence type="ECO:0000313" key="3">
    <source>
        <dbReference type="Proteomes" id="UP000662200"/>
    </source>
</evidence>
<accession>A0A8J3BSU9</accession>
<dbReference type="Proteomes" id="UP000662200">
    <property type="component" value="Unassembled WGS sequence"/>
</dbReference>
<reference evidence="2" key="2">
    <citation type="submission" date="2020-09" db="EMBL/GenBank/DDBJ databases">
        <authorList>
            <person name="Sun Q."/>
            <person name="Ohkuma M."/>
        </authorList>
    </citation>
    <scope>NUCLEOTIDE SEQUENCE</scope>
    <source>
        <strain evidence="2">JCM 3091</strain>
    </source>
</reference>
<protein>
    <recommendedName>
        <fullName evidence="1">Ricin B lectin domain-containing protein</fullName>
    </recommendedName>
</protein>
<dbReference type="EMBL" id="BMQC01000013">
    <property type="protein sequence ID" value="GGK37528.1"/>
    <property type="molecule type" value="Genomic_DNA"/>
</dbReference>
<comment type="caution">
    <text evidence="2">The sequence shown here is derived from an EMBL/GenBank/DDBJ whole genome shotgun (WGS) entry which is preliminary data.</text>
</comment>
<dbReference type="Gene3D" id="2.80.10.50">
    <property type="match status" value="2"/>
</dbReference>
<reference evidence="2" key="1">
    <citation type="journal article" date="2014" name="Int. J. Syst. Evol. Microbiol.">
        <title>Complete genome sequence of Corynebacterium casei LMG S-19264T (=DSM 44701T), isolated from a smear-ripened cheese.</title>
        <authorList>
            <consortium name="US DOE Joint Genome Institute (JGI-PGF)"/>
            <person name="Walter F."/>
            <person name="Albersmeier A."/>
            <person name="Kalinowski J."/>
            <person name="Ruckert C."/>
        </authorList>
    </citation>
    <scope>NUCLEOTIDE SEQUENCE</scope>
    <source>
        <strain evidence="2">JCM 3091</strain>
    </source>
</reference>
<proteinExistence type="predicted"/>
<dbReference type="PROSITE" id="PS50231">
    <property type="entry name" value="RICIN_B_LECTIN"/>
    <property type="match status" value="2"/>
</dbReference>
<dbReference type="AlphaFoldDB" id="A0A8J3BSU9"/>
<name>A0A8J3BSU9_9ACTN</name>
<dbReference type="RefSeq" id="WP_189115237.1">
    <property type="nucleotide sequence ID" value="NZ_BMQC01000013.1"/>
</dbReference>
<feature type="domain" description="Ricin B lectin" evidence="1">
    <location>
        <begin position="180"/>
        <end position="330"/>
    </location>
</feature>
<dbReference type="Pfam" id="PF00652">
    <property type="entry name" value="Ricin_B_lectin"/>
    <property type="match status" value="1"/>
</dbReference>
<dbReference type="InterPro" id="IPR000772">
    <property type="entry name" value="Ricin_B_lectin"/>
</dbReference>
<gene>
    <name evidence="2" type="ORF">GCM10010124_32900</name>
</gene>